<dbReference type="AlphaFoldDB" id="A0AAD7KCB2"/>
<proteinExistence type="predicted"/>
<keyword evidence="3 5" id="KW-0863">Zinc-finger</keyword>
<keyword evidence="4" id="KW-0862">Zinc</keyword>
<evidence type="ECO:0000259" key="7">
    <source>
        <dbReference type="PROSITE" id="PS50157"/>
    </source>
</evidence>
<dbReference type="PANTHER" id="PTHR24408">
    <property type="entry name" value="ZINC FINGER PROTEIN"/>
    <property type="match status" value="1"/>
</dbReference>
<feature type="compositionally biased region" description="Basic and acidic residues" evidence="6">
    <location>
        <begin position="131"/>
        <end position="148"/>
    </location>
</feature>
<dbReference type="Gene3D" id="3.30.160.60">
    <property type="entry name" value="Classic Zinc Finger"/>
    <property type="match status" value="1"/>
</dbReference>
<dbReference type="SUPFAM" id="SSF57667">
    <property type="entry name" value="beta-beta-alpha zinc fingers"/>
    <property type="match status" value="1"/>
</dbReference>
<dbReference type="InterPro" id="IPR013087">
    <property type="entry name" value="Znf_C2H2_type"/>
</dbReference>
<dbReference type="Proteomes" id="UP001215280">
    <property type="component" value="Unassembled WGS sequence"/>
</dbReference>
<feature type="region of interest" description="Disordered" evidence="6">
    <location>
        <begin position="448"/>
        <end position="486"/>
    </location>
</feature>
<organism evidence="8 9">
    <name type="scientific">Mycena maculata</name>
    <dbReference type="NCBI Taxonomy" id="230809"/>
    <lineage>
        <taxon>Eukaryota</taxon>
        <taxon>Fungi</taxon>
        <taxon>Dikarya</taxon>
        <taxon>Basidiomycota</taxon>
        <taxon>Agaricomycotina</taxon>
        <taxon>Agaricomycetes</taxon>
        <taxon>Agaricomycetidae</taxon>
        <taxon>Agaricales</taxon>
        <taxon>Marasmiineae</taxon>
        <taxon>Mycenaceae</taxon>
        <taxon>Mycena</taxon>
    </lineage>
</organism>
<dbReference type="EMBL" id="JARJLG010000003">
    <property type="protein sequence ID" value="KAJ7782411.1"/>
    <property type="molecule type" value="Genomic_DNA"/>
</dbReference>
<evidence type="ECO:0000313" key="8">
    <source>
        <dbReference type="EMBL" id="KAJ7782411.1"/>
    </source>
</evidence>
<dbReference type="GO" id="GO:0008270">
    <property type="term" value="F:zinc ion binding"/>
    <property type="evidence" value="ECO:0007669"/>
    <property type="project" value="UniProtKB-KW"/>
</dbReference>
<evidence type="ECO:0000256" key="4">
    <source>
        <dbReference type="ARBA" id="ARBA00022833"/>
    </source>
</evidence>
<evidence type="ECO:0000256" key="3">
    <source>
        <dbReference type="ARBA" id="ARBA00022771"/>
    </source>
</evidence>
<feature type="domain" description="C2H2-type" evidence="7">
    <location>
        <begin position="275"/>
        <end position="302"/>
    </location>
</feature>
<accession>A0AAD7KCB2</accession>
<dbReference type="PANTHER" id="PTHR24408:SF58">
    <property type="entry name" value="TRANSCRIPTION FACTOR (TFIIIA), PUTATIVE (AFU_ORTHOLOGUE AFUA_1G05150)-RELATED"/>
    <property type="match status" value="1"/>
</dbReference>
<dbReference type="GO" id="GO:0043565">
    <property type="term" value="F:sequence-specific DNA binding"/>
    <property type="evidence" value="ECO:0007669"/>
    <property type="project" value="TreeGrafter"/>
</dbReference>
<evidence type="ECO:0000313" key="9">
    <source>
        <dbReference type="Proteomes" id="UP001215280"/>
    </source>
</evidence>
<protein>
    <recommendedName>
        <fullName evidence="7">C2H2-type domain-containing protein</fullName>
    </recommendedName>
</protein>
<dbReference type="InterPro" id="IPR036236">
    <property type="entry name" value="Znf_C2H2_sf"/>
</dbReference>
<feature type="domain" description="C2H2-type" evidence="7">
    <location>
        <begin position="242"/>
        <end position="271"/>
    </location>
</feature>
<name>A0AAD7KCB2_9AGAR</name>
<keyword evidence="2" id="KW-0677">Repeat</keyword>
<dbReference type="SMART" id="SM00355">
    <property type="entry name" value="ZnF_C2H2"/>
    <property type="match status" value="2"/>
</dbReference>
<reference evidence="8" key="1">
    <citation type="submission" date="2023-03" db="EMBL/GenBank/DDBJ databases">
        <title>Massive genome expansion in bonnet fungi (Mycena s.s.) driven by repeated elements and novel gene families across ecological guilds.</title>
        <authorList>
            <consortium name="Lawrence Berkeley National Laboratory"/>
            <person name="Harder C.B."/>
            <person name="Miyauchi S."/>
            <person name="Viragh M."/>
            <person name="Kuo A."/>
            <person name="Thoen E."/>
            <person name="Andreopoulos B."/>
            <person name="Lu D."/>
            <person name="Skrede I."/>
            <person name="Drula E."/>
            <person name="Henrissat B."/>
            <person name="Morin E."/>
            <person name="Kohler A."/>
            <person name="Barry K."/>
            <person name="LaButti K."/>
            <person name="Morin E."/>
            <person name="Salamov A."/>
            <person name="Lipzen A."/>
            <person name="Mereny Z."/>
            <person name="Hegedus B."/>
            <person name="Baldrian P."/>
            <person name="Stursova M."/>
            <person name="Weitz H."/>
            <person name="Taylor A."/>
            <person name="Grigoriev I.V."/>
            <person name="Nagy L.G."/>
            <person name="Martin F."/>
            <person name="Kauserud H."/>
        </authorList>
    </citation>
    <scope>NUCLEOTIDE SEQUENCE</scope>
    <source>
        <strain evidence="8">CBHHK188m</strain>
    </source>
</reference>
<feature type="compositionally biased region" description="Acidic residues" evidence="6">
    <location>
        <begin position="462"/>
        <end position="472"/>
    </location>
</feature>
<dbReference type="PROSITE" id="PS00028">
    <property type="entry name" value="ZINC_FINGER_C2H2_1"/>
    <property type="match status" value="1"/>
</dbReference>
<evidence type="ECO:0000256" key="6">
    <source>
        <dbReference type="SAM" id="MobiDB-lite"/>
    </source>
</evidence>
<dbReference type="GO" id="GO:0000981">
    <property type="term" value="F:DNA-binding transcription factor activity, RNA polymerase II-specific"/>
    <property type="evidence" value="ECO:0007669"/>
    <property type="project" value="TreeGrafter"/>
</dbReference>
<feature type="region of interest" description="Disordered" evidence="6">
    <location>
        <begin position="126"/>
        <end position="148"/>
    </location>
</feature>
<feature type="compositionally biased region" description="Low complexity" evidence="6">
    <location>
        <begin position="448"/>
        <end position="461"/>
    </location>
</feature>
<evidence type="ECO:0000256" key="2">
    <source>
        <dbReference type="ARBA" id="ARBA00022737"/>
    </source>
</evidence>
<dbReference type="PROSITE" id="PS50157">
    <property type="entry name" value="ZINC_FINGER_C2H2_2"/>
    <property type="match status" value="2"/>
</dbReference>
<sequence>MDAAAEEIAARLHTELWAEISKVKAAEPAVAPAPTQIPSNAKEQAAVSTVRAILASLQHDALAKSTLGASKMAEFAGGSLLDILRNIADSGKIPKGAAMPISRFLVTLARSDFLFGSLRHSDASSLQLKRKREEVDSNERAGKRAHTENHPLYMEVAQAVRVISQTITSSQTISPPLITSIQLQLQRVFLFAVSSSGAGGPNANALQEISGLIQVLGVLSGIQIGQAPSAESQNSLTLTAVHPCLVAGCGKFFARLYSLRAHQRVHNGEQPLQSWKCDGCDKVFARRDAIKRHQSTTEARQPSAACAKGQIIEMKPPSGTSDPAAPDGPEDGEIEAAVISGIQATVMELHAPLQAHVSRALGAPSGQAQGTSSDPTNGQATLASVIARAQAAQAGRTTNEAPAMNTVVPADSSAPALAPPTSAASLSTYGLSDEQTKLLEEAIINAASAAQAEAEAQAALEEQSESNEEDEDRGNGIPSAKPPPPA</sequence>
<comment type="caution">
    <text evidence="8">The sequence shown here is derived from an EMBL/GenBank/DDBJ whole genome shotgun (WGS) entry which is preliminary data.</text>
</comment>
<feature type="region of interest" description="Disordered" evidence="6">
    <location>
        <begin position="313"/>
        <end position="332"/>
    </location>
</feature>
<evidence type="ECO:0000256" key="5">
    <source>
        <dbReference type="PROSITE-ProRule" id="PRU00042"/>
    </source>
</evidence>
<dbReference type="Pfam" id="PF00096">
    <property type="entry name" value="zf-C2H2"/>
    <property type="match status" value="2"/>
</dbReference>
<dbReference type="GO" id="GO:0005634">
    <property type="term" value="C:nucleus"/>
    <property type="evidence" value="ECO:0007669"/>
    <property type="project" value="TreeGrafter"/>
</dbReference>
<keyword evidence="1" id="KW-0479">Metal-binding</keyword>
<keyword evidence="9" id="KW-1185">Reference proteome</keyword>
<gene>
    <name evidence="8" type="ORF">DFH07DRAFT_728449</name>
</gene>
<evidence type="ECO:0000256" key="1">
    <source>
        <dbReference type="ARBA" id="ARBA00022723"/>
    </source>
</evidence>